<protein>
    <submittedName>
        <fullName evidence="2">Uncharacterized protein</fullName>
    </submittedName>
</protein>
<evidence type="ECO:0000313" key="2">
    <source>
        <dbReference type="EMBL" id="GGH26179.1"/>
    </source>
</evidence>
<keyword evidence="3" id="KW-1185">Reference proteome</keyword>
<evidence type="ECO:0000256" key="1">
    <source>
        <dbReference type="SAM" id="MobiDB-lite"/>
    </source>
</evidence>
<sequence>MEEKHGGLWVCVPHLPVGSTPEDTLAMVRKILDAFFEQRDCSNFIFWYYTPMALQFSEPFTPAMIVYDCMDELSAFNFAPPRIRQYEQRLLEMADIVFTGGASLCEAKKARHHNIHPFPSSIDKAHFLAARKLLTEPQDQASIAGIKLGFYGVIDERFDQELRGTRRPSRKGAAHSVGDGPTSCTGAGRPAFKKYS</sequence>
<evidence type="ECO:0000313" key="3">
    <source>
        <dbReference type="Proteomes" id="UP000600214"/>
    </source>
</evidence>
<proteinExistence type="predicted"/>
<dbReference type="Proteomes" id="UP000600214">
    <property type="component" value="Unassembled WGS sequence"/>
</dbReference>
<dbReference type="RefSeq" id="WP_188929461.1">
    <property type="nucleotide sequence ID" value="NZ_BMIA01000001.1"/>
</dbReference>
<dbReference type="EMBL" id="BMIA01000001">
    <property type="protein sequence ID" value="GGH26179.1"/>
    <property type="molecule type" value="Genomic_DNA"/>
</dbReference>
<name>A0ABQ1YHY9_9BACT</name>
<dbReference type="Gene3D" id="3.40.50.11010">
    <property type="match status" value="1"/>
</dbReference>
<gene>
    <name evidence="2" type="ORF">GCM10007423_10970</name>
</gene>
<organism evidence="2 3">
    <name type="scientific">Dyadobacter endophyticus</name>
    <dbReference type="NCBI Taxonomy" id="1749036"/>
    <lineage>
        <taxon>Bacteria</taxon>
        <taxon>Pseudomonadati</taxon>
        <taxon>Bacteroidota</taxon>
        <taxon>Cytophagia</taxon>
        <taxon>Cytophagales</taxon>
        <taxon>Spirosomataceae</taxon>
        <taxon>Dyadobacter</taxon>
    </lineage>
</organism>
<comment type="caution">
    <text evidence="2">The sequence shown here is derived from an EMBL/GenBank/DDBJ whole genome shotgun (WGS) entry which is preliminary data.</text>
</comment>
<feature type="region of interest" description="Disordered" evidence="1">
    <location>
        <begin position="162"/>
        <end position="196"/>
    </location>
</feature>
<reference evidence="3" key="1">
    <citation type="journal article" date="2019" name="Int. J. Syst. Evol. Microbiol.">
        <title>The Global Catalogue of Microorganisms (GCM) 10K type strain sequencing project: providing services to taxonomists for standard genome sequencing and annotation.</title>
        <authorList>
            <consortium name="The Broad Institute Genomics Platform"/>
            <consortium name="The Broad Institute Genome Sequencing Center for Infectious Disease"/>
            <person name="Wu L."/>
            <person name="Ma J."/>
        </authorList>
    </citation>
    <scope>NUCLEOTIDE SEQUENCE [LARGE SCALE GENOMIC DNA]</scope>
    <source>
        <strain evidence="3">CGMCC 1.15288</strain>
    </source>
</reference>
<accession>A0ABQ1YHY9</accession>